<protein>
    <submittedName>
        <fullName evidence="11">Phytosulfokine receptor</fullName>
    </submittedName>
</protein>
<evidence type="ECO:0000256" key="5">
    <source>
        <dbReference type="ARBA" id="ARBA00022840"/>
    </source>
</evidence>
<dbReference type="Proteomes" id="UP000464620">
    <property type="component" value="Chromosome B09"/>
</dbReference>
<feature type="domain" description="Protein kinase" evidence="10">
    <location>
        <begin position="91"/>
        <end position="380"/>
    </location>
</feature>
<evidence type="ECO:0000313" key="11">
    <source>
        <dbReference type="EMBL" id="QHN79142.1"/>
    </source>
</evidence>
<dbReference type="FunFam" id="3.30.200.20:FF:000745">
    <property type="entry name" value="Phytosulfokine receptor 2"/>
    <property type="match status" value="1"/>
</dbReference>
<dbReference type="Gene3D" id="3.30.200.20">
    <property type="entry name" value="Phosphorylase Kinase, domain 1"/>
    <property type="match status" value="1"/>
</dbReference>
<dbReference type="Gramene" id="arahy.Tifrunner.gnm2.ann2.Ah19g481900.1">
    <property type="protein sequence ID" value="arahy.Tifrunner.gnm2.ann2.Ah19g481900.1-CDS-1"/>
    <property type="gene ID" value="arahy.Tifrunner.gnm2.ann2.Ah19g481900"/>
</dbReference>
<organism evidence="11 12">
    <name type="scientific">Arachis hypogaea</name>
    <name type="common">Peanut</name>
    <dbReference type="NCBI Taxonomy" id="3818"/>
    <lineage>
        <taxon>Eukaryota</taxon>
        <taxon>Viridiplantae</taxon>
        <taxon>Streptophyta</taxon>
        <taxon>Embryophyta</taxon>
        <taxon>Tracheophyta</taxon>
        <taxon>Spermatophyta</taxon>
        <taxon>Magnoliopsida</taxon>
        <taxon>eudicotyledons</taxon>
        <taxon>Gunneridae</taxon>
        <taxon>Pentapetalae</taxon>
        <taxon>rosids</taxon>
        <taxon>fabids</taxon>
        <taxon>Fabales</taxon>
        <taxon>Fabaceae</taxon>
        <taxon>Papilionoideae</taxon>
        <taxon>50 kb inversion clade</taxon>
        <taxon>dalbergioids sensu lato</taxon>
        <taxon>Dalbergieae</taxon>
        <taxon>Pterocarpus clade</taxon>
        <taxon>Arachis</taxon>
    </lineage>
</organism>
<keyword evidence="11" id="KW-0675">Receptor</keyword>
<dbReference type="FunFam" id="1.10.510.10:FF:001077">
    <property type="entry name" value="Phytosulfokine receptor 2"/>
    <property type="match status" value="1"/>
</dbReference>
<evidence type="ECO:0000256" key="7">
    <source>
        <dbReference type="RuleBase" id="RU000304"/>
    </source>
</evidence>
<feature type="region of interest" description="Disordered" evidence="8">
    <location>
        <begin position="42"/>
        <end position="63"/>
    </location>
</feature>
<evidence type="ECO:0000256" key="8">
    <source>
        <dbReference type="SAM" id="MobiDB-lite"/>
    </source>
</evidence>
<keyword evidence="4" id="KW-0418">Kinase</keyword>
<sequence length="380" mass="42543">MEKALQAVFAATGTFFVVTLLFAIVILACQRRKAKTSMLLTRHDNRATNPTRTRPVPNPDQSSISVVDASWSSDPNLKISLTELARATENFSPNLIVGDGSFGLVYKARLNDGTVVAVKKLSPDAFQGFREFQAEMETLSKLDHPNIVKILGYWSSGPERLLVYEFIERGNLDQWLHEPTTGPNDHISLSDLRLPLSWETRVNIIRGVAHGLCYLHGLDKPIIHRDIKASNVLLDSEFKAHIADFGLARRIDTSKYSHVSTQFAGTMGYMPPEYVAGANVANQKVDVYSFGILMLETGSGRRTNLPVKLGEEDIGLVQWARKIKEQNSEMNIVDVNISREGLREECVKEYVRIACMCTAELQKERPEMPEVVRLLDSMPL</sequence>
<keyword evidence="9" id="KW-0472">Membrane</keyword>
<evidence type="ECO:0000256" key="6">
    <source>
        <dbReference type="PROSITE-ProRule" id="PRU10141"/>
    </source>
</evidence>
<dbReference type="SMR" id="A0A6B9VFM2"/>
<accession>A0A6B9VFM2</accession>
<dbReference type="PROSITE" id="PS51257">
    <property type="entry name" value="PROKAR_LIPOPROTEIN"/>
    <property type="match status" value="1"/>
</dbReference>
<keyword evidence="5 6" id="KW-0067">ATP-binding</keyword>
<dbReference type="InterPro" id="IPR017441">
    <property type="entry name" value="Protein_kinase_ATP_BS"/>
</dbReference>
<dbReference type="Pfam" id="PF07714">
    <property type="entry name" value="PK_Tyr_Ser-Thr"/>
    <property type="match status" value="1"/>
</dbReference>
<dbReference type="GO" id="GO:0005524">
    <property type="term" value="F:ATP binding"/>
    <property type="evidence" value="ECO:0007669"/>
    <property type="project" value="UniProtKB-UniRule"/>
</dbReference>
<dbReference type="InterPro" id="IPR011009">
    <property type="entry name" value="Kinase-like_dom_sf"/>
</dbReference>
<comment type="similarity">
    <text evidence="7">Belongs to the protein kinase superfamily.</text>
</comment>
<dbReference type="Gene3D" id="1.10.510.10">
    <property type="entry name" value="Transferase(Phosphotransferase) domain 1"/>
    <property type="match status" value="1"/>
</dbReference>
<dbReference type="PANTHER" id="PTHR47973">
    <property type="entry name" value="CYSTEINE-RICH RECEPTOR-LIKE PROTEIN KINASE 3"/>
    <property type="match status" value="1"/>
</dbReference>
<dbReference type="InterPro" id="IPR052059">
    <property type="entry name" value="CR_Ser/Thr_kinase"/>
</dbReference>
<keyword evidence="3 6" id="KW-0547">Nucleotide-binding</keyword>
<dbReference type="SMART" id="SM00220">
    <property type="entry name" value="S_TKc"/>
    <property type="match status" value="1"/>
</dbReference>
<feature type="transmembrane region" description="Helical" evidence="9">
    <location>
        <begin position="6"/>
        <end position="29"/>
    </location>
</feature>
<dbReference type="PROSITE" id="PS00107">
    <property type="entry name" value="PROTEIN_KINASE_ATP"/>
    <property type="match status" value="1"/>
</dbReference>
<dbReference type="OrthoDB" id="4062651at2759"/>
<keyword evidence="1 7" id="KW-0723">Serine/threonine-protein kinase</keyword>
<dbReference type="InterPro" id="IPR001245">
    <property type="entry name" value="Ser-Thr/Tyr_kinase_cat_dom"/>
</dbReference>
<gene>
    <name evidence="11" type="ORF">DS421_19g667560</name>
</gene>
<keyword evidence="9" id="KW-0812">Transmembrane</keyword>
<evidence type="ECO:0000256" key="1">
    <source>
        <dbReference type="ARBA" id="ARBA00022527"/>
    </source>
</evidence>
<feature type="binding site" evidence="6">
    <location>
        <position position="120"/>
    </location>
    <ligand>
        <name>ATP</name>
        <dbReference type="ChEBI" id="CHEBI:30616"/>
    </ligand>
</feature>
<evidence type="ECO:0000313" key="12">
    <source>
        <dbReference type="Proteomes" id="UP000464620"/>
    </source>
</evidence>
<dbReference type="InterPro" id="IPR000719">
    <property type="entry name" value="Prot_kinase_dom"/>
</dbReference>
<proteinExistence type="inferred from homology"/>
<evidence type="ECO:0000256" key="9">
    <source>
        <dbReference type="SAM" id="Phobius"/>
    </source>
</evidence>
<dbReference type="CDD" id="cd14066">
    <property type="entry name" value="STKc_IRAK"/>
    <property type="match status" value="1"/>
</dbReference>
<dbReference type="PROSITE" id="PS00108">
    <property type="entry name" value="PROTEIN_KINASE_ST"/>
    <property type="match status" value="1"/>
</dbReference>
<dbReference type="SUPFAM" id="SSF56112">
    <property type="entry name" value="Protein kinase-like (PK-like)"/>
    <property type="match status" value="1"/>
</dbReference>
<dbReference type="AlphaFoldDB" id="A0A6B9VFM2"/>
<keyword evidence="9" id="KW-1133">Transmembrane helix</keyword>
<evidence type="ECO:0000259" key="10">
    <source>
        <dbReference type="PROSITE" id="PS50011"/>
    </source>
</evidence>
<dbReference type="InterPro" id="IPR008271">
    <property type="entry name" value="Ser/Thr_kinase_AS"/>
</dbReference>
<evidence type="ECO:0000256" key="2">
    <source>
        <dbReference type="ARBA" id="ARBA00022679"/>
    </source>
</evidence>
<dbReference type="EMBL" id="CP031001">
    <property type="protein sequence ID" value="QHN79142.1"/>
    <property type="molecule type" value="Genomic_DNA"/>
</dbReference>
<dbReference type="GO" id="GO:0004674">
    <property type="term" value="F:protein serine/threonine kinase activity"/>
    <property type="evidence" value="ECO:0007669"/>
    <property type="project" value="UniProtKB-KW"/>
</dbReference>
<dbReference type="PROSITE" id="PS50011">
    <property type="entry name" value="PROTEIN_KINASE_DOM"/>
    <property type="match status" value="1"/>
</dbReference>
<name>A0A6B9VFM2_ARAHY</name>
<reference evidence="11 12" key="1">
    <citation type="submission" date="2020-01" db="EMBL/GenBank/DDBJ databases">
        <title>Genome sequence of Arachis hypogaea, cultivar Shitouqi.</title>
        <authorList>
            <person name="Zhuang W."/>
            <person name="Chen H."/>
            <person name="Varshney R."/>
            <person name="Wang D."/>
            <person name="Ming R."/>
        </authorList>
    </citation>
    <scope>NUCLEOTIDE SEQUENCE [LARGE SCALE GENOMIC DNA]</scope>
    <source>
        <tissue evidence="11">Young leaf</tissue>
    </source>
</reference>
<evidence type="ECO:0000256" key="4">
    <source>
        <dbReference type="ARBA" id="ARBA00022777"/>
    </source>
</evidence>
<keyword evidence="2" id="KW-0808">Transferase</keyword>
<evidence type="ECO:0000256" key="3">
    <source>
        <dbReference type="ARBA" id="ARBA00022741"/>
    </source>
</evidence>